<feature type="transmembrane region" description="Helical" evidence="1">
    <location>
        <begin position="118"/>
        <end position="136"/>
    </location>
</feature>
<keyword evidence="1" id="KW-0812">Transmembrane</keyword>
<gene>
    <name evidence="3" type="ORF">BJP25_12500</name>
</gene>
<feature type="transmembrane region" description="Helical" evidence="1">
    <location>
        <begin position="85"/>
        <end position="112"/>
    </location>
</feature>
<feature type="transmembrane region" description="Helical" evidence="1">
    <location>
        <begin position="49"/>
        <end position="73"/>
    </location>
</feature>
<dbReference type="SUPFAM" id="SSF56300">
    <property type="entry name" value="Metallo-dependent phosphatases"/>
    <property type="match status" value="1"/>
</dbReference>
<dbReference type="Gene3D" id="3.60.21.10">
    <property type="match status" value="1"/>
</dbReference>
<dbReference type="EMBL" id="MKQR01000007">
    <property type="protein sequence ID" value="OLR94553.1"/>
    <property type="molecule type" value="Genomic_DNA"/>
</dbReference>
<protein>
    <submittedName>
        <fullName evidence="3">Metallophosphoesterase</fullName>
    </submittedName>
</protein>
<dbReference type="InterPro" id="IPR029052">
    <property type="entry name" value="Metallo-depent_PP-like"/>
</dbReference>
<dbReference type="STRING" id="1193682.BJP25_12500"/>
<comment type="caution">
    <text evidence="3">The sequence shown here is derived from an EMBL/GenBank/DDBJ whole genome shotgun (WGS) entry which is preliminary data.</text>
</comment>
<dbReference type="Proteomes" id="UP000186040">
    <property type="component" value="Unassembled WGS sequence"/>
</dbReference>
<dbReference type="RefSeq" id="WP_075973931.1">
    <property type="nucleotide sequence ID" value="NZ_MKQR01000007.1"/>
</dbReference>
<evidence type="ECO:0000313" key="3">
    <source>
        <dbReference type="EMBL" id="OLR94553.1"/>
    </source>
</evidence>
<name>A0A1Q9LRB8_9PSEU</name>
<evidence type="ECO:0000313" key="4">
    <source>
        <dbReference type="Proteomes" id="UP000186040"/>
    </source>
</evidence>
<keyword evidence="4" id="KW-1185">Reference proteome</keyword>
<dbReference type="OrthoDB" id="9780884at2"/>
<proteinExistence type="predicted"/>
<feature type="transmembrane region" description="Helical" evidence="1">
    <location>
        <begin position="17"/>
        <end position="37"/>
    </location>
</feature>
<keyword evidence="1" id="KW-1133">Transmembrane helix</keyword>
<dbReference type="PANTHER" id="PTHR31302">
    <property type="entry name" value="TRANSMEMBRANE PROTEIN WITH METALLOPHOSPHOESTERASE DOMAIN-RELATED"/>
    <property type="match status" value="1"/>
</dbReference>
<feature type="domain" description="Calcineurin-like phosphoesterase" evidence="2">
    <location>
        <begin position="161"/>
        <end position="330"/>
    </location>
</feature>
<organism evidence="3 4">
    <name type="scientific">Actinokineospora bangkokensis</name>
    <dbReference type="NCBI Taxonomy" id="1193682"/>
    <lineage>
        <taxon>Bacteria</taxon>
        <taxon>Bacillati</taxon>
        <taxon>Actinomycetota</taxon>
        <taxon>Actinomycetes</taxon>
        <taxon>Pseudonocardiales</taxon>
        <taxon>Pseudonocardiaceae</taxon>
        <taxon>Actinokineospora</taxon>
    </lineage>
</organism>
<evidence type="ECO:0000259" key="2">
    <source>
        <dbReference type="Pfam" id="PF00149"/>
    </source>
</evidence>
<accession>A0A1Q9LRB8</accession>
<dbReference type="Pfam" id="PF00149">
    <property type="entry name" value="Metallophos"/>
    <property type="match status" value="1"/>
</dbReference>
<dbReference type="CDD" id="cd07385">
    <property type="entry name" value="MPP_YkuE_C"/>
    <property type="match status" value="1"/>
</dbReference>
<evidence type="ECO:0000256" key="1">
    <source>
        <dbReference type="SAM" id="Phobius"/>
    </source>
</evidence>
<dbReference type="InterPro" id="IPR051158">
    <property type="entry name" value="Metallophosphoesterase_sf"/>
</dbReference>
<dbReference type="GO" id="GO:0016787">
    <property type="term" value="F:hydrolase activity"/>
    <property type="evidence" value="ECO:0007669"/>
    <property type="project" value="InterPro"/>
</dbReference>
<dbReference type="PANTHER" id="PTHR31302:SF0">
    <property type="entry name" value="TRANSMEMBRANE PROTEIN WITH METALLOPHOSPHOESTERASE DOMAIN"/>
    <property type="match status" value="1"/>
</dbReference>
<keyword evidence="1" id="KW-0472">Membrane</keyword>
<reference evidence="3 4" key="1">
    <citation type="submission" date="2016-10" db="EMBL/GenBank/DDBJ databases">
        <title>The Draft Genome Sequence of Actinokineospora bangkokensis 44EHWT reveals the biosynthetic pathway of antifungal compounds Thailandins with unusual extender unit butylmalonyl-CoA.</title>
        <authorList>
            <person name="Greule A."/>
            <person name="Intra B."/>
            <person name="Flemming S."/>
            <person name="Rommel M.G."/>
            <person name="Panbangred W."/>
            <person name="Bechthold A."/>
        </authorList>
    </citation>
    <scope>NUCLEOTIDE SEQUENCE [LARGE SCALE GENOMIC DNA]</scope>
    <source>
        <strain evidence="3 4">44EHW</strain>
    </source>
</reference>
<sequence>MSQTDQRDQAAPARPRLPFLAVAVTAVLLLFGVPWWLLVLGGQDWPGAVVAVGTVVFAAGAVALPLLMVAGHAKGSDAASLAGDVLLGVIWVLFTWSIVGGVVSLVLSLAGVGNPTRAVALGVVVVAAVLLAYGHFEAMRVPRVRTTEIRLPRLGAGLDGLRVVLLADTHYGPIDRAKWSERTVAAVNALEPDVVAHAGDIADGRVAQRRPQSRHLGDVRAALARVYVTGNHEYFSQAQEWLDHMSELGWEALHNRHVVVERGGSRLVVAGIDDRTAPSSGLPGHRPDIEHALDGADPDLPVLLLAHQPKQITTAVEAGVDLQVSGHTHGGQIWPFHLLVRVDQPWLQGLTALNDRTHLYTTRGAGFWGPPFRVFAPSEISLLVLRSA</sequence>
<dbReference type="InterPro" id="IPR004843">
    <property type="entry name" value="Calcineurin-like_PHP"/>
</dbReference>
<dbReference type="AlphaFoldDB" id="A0A1Q9LRB8"/>